<dbReference type="InterPro" id="IPR050832">
    <property type="entry name" value="Bact_Acetyltransf"/>
</dbReference>
<keyword evidence="5" id="KW-1185">Reference proteome</keyword>
<dbReference type="PANTHER" id="PTHR43877:SF2">
    <property type="entry name" value="AMINOALKYLPHOSPHONATE N-ACETYLTRANSFERASE-RELATED"/>
    <property type="match status" value="1"/>
</dbReference>
<dbReference type="PANTHER" id="PTHR43877">
    <property type="entry name" value="AMINOALKYLPHOSPHONATE N-ACETYLTRANSFERASE-RELATED-RELATED"/>
    <property type="match status" value="1"/>
</dbReference>
<accession>A0ABX8AI09</accession>
<keyword evidence="2" id="KW-0012">Acyltransferase</keyword>
<dbReference type="CDD" id="cd04301">
    <property type="entry name" value="NAT_SF"/>
    <property type="match status" value="1"/>
</dbReference>
<evidence type="ECO:0000259" key="3">
    <source>
        <dbReference type="PROSITE" id="PS51186"/>
    </source>
</evidence>
<dbReference type="PROSITE" id="PS51186">
    <property type="entry name" value="GNAT"/>
    <property type="match status" value="1"/>
</dbReference>
<proteinExistence type="predicted"/>
<name>A0ABX8AI09_9BRAD</name>
<reference evidence="4 5" key="1">
    <citation type="submission" date="2019-02" db="EMBL/GenBank/DDBJ databases">
        <title>Emended description of the genus Rhodopseudomonas and description of Rhodopseudomonas albus sp. nov., a non-phototrophic, heavy-metal-tolerant bacterium isolated from garden soil.</title>
        <authorList>
            <person name="Bao Z."/>
            <person name="Cao W.W."/>
            <person name="Sato Y."/>
            <person name="Nishizawa T."/>
            <person name="Zhao J."/>
            <person name="Guo Y."/>
            <person name="Ohta H."/>
        </authorList>
    </citation>
    <scope>NUCLEOTIDE SEQUENCE [LARGE SCALE GENOMIC DNA]</scope>
    <source>
        <strain evidence="4 5">SK50-23</strain>
    </source>
</reference>
<protein>
    <submittedName>
        <fullName evidence="4">GNAT family N-acetyltransferase</fullName>
    </submittedName>
</protein>
<gene>
    <name evidence="4" type="ORF">RPMA_26805</name>
</gene>
<keyword evidence="1" id="KW-0808">Transferase</keyword>
<evidence type="ECO:0000256" key="2">
    <source>
        <dbReference type="ARBA" id="ARBA00023315"/>
    </source>
</evidence>
<dbReference type="Pfam" id="PF00583">
    <property type="entry name" value="Acetyltransf_1"/>
    <property type="match status" value="1"/>
</dbReference>
<evidence type="ECO:0000313" key="4">
    <source>
        <dbReference type="EMBL" id="QUS42033.1"/>
    </source>
</evidence>
<feature type="domain" description="N-acetyltransferase" evidence="3">
    <location>
        <begin position="8"/>
        <end position="147"/>
    </location>
</feature>
<evidence type="ECO:0000313" key="5">
    <source>
        <dbReference type="Proteomes" id="UP000682843"/>
    </source>
</evidence>
<dbReference type="SUPFAM" id="SSF55729">
    <property type="entry name" value="Acyl-CoA N-acyltransferases (Nat)"/>
    <property type="match status" value="1"/>
</dbReference>
<dbReference type="EMBL" id="CP036498">
    <property type="protein sequence ID" value="QUS42033.1"/>
    <property type="molecule type" value="Genomic_DNA"/>
</dbReference>
<sequence length="147" mass="16804">MSKERFSVGYAEMASEIGECWPLMRQLRPHLESPQVLVDQAIRQSAQGYKILVLRLDDEIVALAGLRRQENMIFGDHIYVDDLVTNEKVRGRGYGTKVIEAVEQECAAAGLSTFVLDTALENVDAQRFYERHAMRKKAVKYLKRWTG</sequence>
<evidence type="ECO:0000256" key="1">
    <source>
        <dbReference type="ARBA" id="ARBA00022679"/>
    </source>
</evidence>
<dbReference type="Proteomes" id="UP000682843">
    <property type="component" value="Chromosome"/>
</dbReference>
<dbReference type="InterPro" id="IPR016181">
    <property type="entry name" value="Acyl_CoA_acyltransferase"/>
</dbReference>
<dbReference type="Gene3D" id="3.40.630.30">
    <property type="match status" value="1"/>
</dbReference>
<dbReference type="InterPro" id="IPR000182">
    <property type="entry name" value="GNAT_dom"/>
</dbReference>
<organism evidence="4 5">
    <name type="scientific">Tardiphaga alba</name>
    <dbReference type="NCBI Taxonomy" id="340268"/>
    <lineage>
        <taxon>Bacteria</taxon>
        <taxon>Pseudomonadati</taxon>
        <taxon>Pseudomonadota</taxon>
        <taxon>Alphaproteobacteria</taxon>
        <taxon>Hyphomicrobiales</taxon>
        <taxon>Nitrobacteraceae</taxon>
        <taxon>Tardiphaga</taxon>
    </lineage>
</organism>